<reference evidence="7" key="3">
    <citation type="submission" date="2025-08" db="UniProtKB">
        <authorList>
            <consortium name="Ensembl"/>
        </authorList>
    </citation>
    <scope>IDENTIFICATION</scope>
    <source>
        <strain evidence="7">HNI</strain>
    </source>
</reference>
<dbReference type="Gene3D" id="1.20.5.500">
    <property type="entry name" value="Single helix bin"/>
    <property type="match status" value="1"/>
</dbReference>
<proteinExistence type="predicted"/>
<dbReference type="PRINTS" id="PR01248">
    <property type="entry name" value="TYPE1KERATIN"/>
</dbReference>
<accession>A0A3P9LRG4</accession>
<evidence type="ECO:0000256" key="4">
    <source>
        <dbReference type="SAM" id="Coils"/>
    </source>
</evidence>
<evidence type="ECO:0000313" key="8">
    <source>
        <dbReference type="Proteomes" id="UP000265180"/>
    </source>
</evidence>
<dbReference type="FunFam" id="1.20.5.170:FF:000002">
    <property type="entry name" value="Type I keratin KA11"/>
    <property type="match status" value="1"/>
</dbReference>
<dbReference type="SMART" id="SM01391">
    <property type="entry name" value="Filament"/>
    <property type="match status" value="1"/>
</dbReference>
<organism evidence="7 8">
    <name type="scientific">Oryzias latipes</name>
    <name type="common">Japanese rice fish</name>
    <name type="synonym">Japanese killifish</name>
    <dbReference type="NCBI Taxonomy" id="8090"/>
    <lineage>
        <taxon>Eukaryota</taxon>
        <taxon>Metazoa</taxon>
        <taxon>Chordata</taxon>
        <taxon>Craniata</taxon>
        <taxon>Vertebrata</taxon>
        <taxon>Euteleostomi</taxon>
        <taxon>Actinopterygii</taxon>
        <taxon>Neopterygii</taxon>
        <taxon>Teleostei</taxon>
        <taxon>Neoteleostei</taxon>
        <taxon>Acanthomorphata</taxon>
        <taxon>Ovalentaria</taxon>
        <taxon>Atherinomorphae</taxon>
        <taxon>Beloniformes</taxon>
        <taxon>Adrianichthyidae</taxon>
        <taxon>Oryziinae</taxon>
        <taxon>Oryzias</taxon>
    </lineage>
</organism>
<reference evidence="7" key="4">
    <citation type="submission" date="2025-09" db="UniProtKB">
        <authorList>
            <consortium name="Ensembl"/>
        </authorList>
    </citation>
    <scope>IDENTIFICATION</scope>
    <source>
        <strain evidence="7">HNI</strain>
    </source>
</reference>
<dbReference type="InterPro" id="IPR002957">
    <property type="entry name" value="Keratin_I"/>
</dbReference>
<dbReference type="FunFam" id="1.20.5.500:FF:000001">
    <property type="entry name" value="Type II keratin 23"/>
    <property type="match status" value="1"/>
</dbReference>
<dbReference type="Ensembl" id="ENSORLT00020009805.1">
    <property type="protein sequence ID" value="ENSORLP00020023339.1"/>
    <property type="gene ID" value="ENSORLG00020004111.1"/>
</dbReference>
<evidence type="ECO:0000256" key="3">
    <source>
        <dbReference type="ARBA" id="ARBA00023054"/>
    </source>
</evidence>
<dbReference type="PANTHER" id="PTHR23239">
    <property type="entry name" value="INTERMEDIATE FILAMENT"/>
    <property type="match status" value="1"/>
</dbReference>
<sequence>MSNYSSMHLSSRSSGAGGASMGLNQRYASSVYAGSGGRGTRVSVSSGSFGAGGGLGSGGFAFGSGGSAGFAGGAGGAGSGDFQLGANDKATMQNLNDRLASYLEKVRTLEKANSELELKIRNFLDSKAAPAGRDYSKFYATIVELQGKIQDGYRTKGSIQISLDNARLAADDFRSKFETELCMRQSVEADIAELRRVLDQLTLARSDLELQIEGLREELVFLKKNHEEEMASMRTQVTGQVNVEVDAKPQEDLSAIMAEIREQYEAMANKNKKELQEWYDKKAEGLKSEMSVKQETLISSKSEISDLNRTLQNLQIELQSQLSLKAALEGQLHETEARFSSQISAFQQKVSVLEEQLVMMRNDMEHQSREYQILFDIKTRLEMEIAEYRRLLDGESTQTSSTSSSKSSSSTSTTTKKIIVVTEEIKDGVVVTSSSQVSS</sequence>
<feature type="domain" description="IF rod" evidence="6">
    <location>
        <begin position="88"/>
        <end position="399"/>
    </location>
</feature>
<dbReference type="AlphaFoldDB" id="A0A3P9LRG4"/>
<dbReference type="Gene3D" id="1.20.5.170">
    <property type="match status" value="1"/>
</dbReference>
<evidence type="ECO:0000313" key="7">
    <source>
        <dbReference type="Ensembl" id="ENSORLP00020023339.1"/>
    </source>
</evidence>
<evidence type="ECO:0000256" key="2">
    <source>
        <dbReference type="ARBA" id="ARBA00022754"/>
    </source>
</evidence>
<keyword evidence="2" id="KW-0403">Intermediate filament</keyword>
<dbReference type="GO" id="GO:0005882">
    <property type="term" value="C:intermediate filament"/>
    <property type="evidence" value="ECO:0007669"/>
    <property type="project" value="UniProtKB-KW"/>
</dbReference>
<feature type="coiled-coil region" evidence="4">
    <location>
        <begin position="92"/>
        <end position="126"/>
    </location>
</feature>
<dbReference type="Proteomes" id="UP000265180">
    <property type="component" value="Chromosome 1"/>
</dbReference>
<keyword evidence="3 4" id="KW-0175">Coiled coil</keyword>
<dbReference type="InterPro" id="IPR039008">
    <property type="entry name" value="IF_rod_dom"/>
</dbReference>
<dbReference type="Gene3D" id="1.20.5.1160">
    <property type="entry name" value="Vasodilator-stimulated phosphoprotein"/>
    <property type="match status" value="1"/>
</dbReference>
<evidence type="ECO:0000256" key="1">
    <source>
        <dbReference type="ARBA" id="ARBA00022744"/>
    </source>
</evidence>
<dbReference type="FunFam" id="1.20.5.1160:FF:000002">
    <property type="entry name" value="Type I keratin 10"/>
    <property type="match status" value="1"/>
</dbReference>
<protein>
    <submittedName>
        <fullName evidence="7">Keratin 15</fullName>
    </submittedName>
</protein>
<evidence type="ECO:0000256" key="5">
    <source>
        <dbReference type="SAM" id="MobiDB-lite"/>
    </source>
</evidence>
<feature type="compositionally biased region" description="Low complexity" evidence="5">
    <location>
        <begin position="396"/>
        <end position="415"/>
    </location>
</feature>
<evidence type="ECO:0000259" key="6">
    <source>
        <dbReference type="PROSITE" id="PS51842"/>
    </source>
</evidence>
<dbReference type="PANTHER" id="PTHR23239:SF367">
    <property type="entry name" value="KERATIN 15-RELATED"/>
    <property type="match status" value="1"/>
</dbReference>
<dbReference type="Pfam" id="PF00038">
    <property type="entry name" value="Filament"/>
    <property type="match status" value="1"/>
</dbReference>
<keyword evidence="1" id="KW-0416">Keratin</keyword>
<reference evidence="7 8" key="2">
    <citation type="submission" date="2017-04" db="EMBL/GenBank/DDBJ databases">
        <title>CpG methylation of centromeres and impact of large insertions on vertebrate speciation.</title>
        <authorList>
            <person name="Ichikawa K."/>
            <person name="Yoshimura J."/>
            <person name="Morishita S."/>
        </authorList>
    </citation>
    <scope>NUCLEOTIDE SEQUENCE</scope>
    <source>
        <strain evidence="7 8">HNI</strain>
    </source>
</reference>
<feature type="region of interest" description="Disordered" evidence="5">
    <location>
        <begin position="394"/>
        <end position="415"/>
    </location>
</feature>
<reference key="1">
    <citation type="journal article" date="2007" name="Nature">
        <title>The medaka draft genome and insights into vertebrate genome evolution.</title>
        <authorList>
            <person name="Kasahara M."/>
            <person name="Naruse K."/>
            <person name="Sasaki S."/>
            <person name="Nakatani Y."/>
            <person name="Qu W."/>
            <person name="Ahsan B."/>
            <person name="Yamada T."/>
            <person name="Nagayasu Y."/>
            <person name="Doi K."/>
            <person name="Kasai Y."/>
            <person name="Jindo T."/>
            <person name="Kobayashi D."/>
            <person name="Shimada A."/>
            <person name="Toyoda A."/>
            <person name="Kuroki Y."/>
            <person name="Fujiyama A."/>
            <person name="Sasaki T."/>
            <person name="Shimizu A."/>
            <person name="Asakawa S."/>
            <person name="Shimizu N."/>
            <person name="Hashimoto S."/>
            <person name="Yang J."/>
            <person name="Lee Y."/>
            <person name="Matsushima K."/>
            <person name="Sugano S."/>
            <person name="Sakaizumi M."/>
            <person name="Narita T."/>
            <person name="Ohishi K."/>
            <person name="Haga S."/>
            <person name="Ohta F."/>
            <person name="Nomoto H."/>
            <person name="Nogata K."/>
            <person name="Morishita T."/>
            <person name="Endo T."/>
            <person name="Shin-I T."/>
            <person name="Takeda H."/>
            <person name="Morishita S."/>
            <person name="Kohara Y."/>
        </authorList>
    </citation>
    <scope>NUCLEOTIDE SEQUENCE [LARGE SCALE GENOMIC DNA]</scope>
    <source>
        <strain>Hd-rR</strain>
    </source>
</reference>
<dbReference type="SUPFAM" id="SSF64593">
    <property type="entry name" value="Intermediate filament protein, coiled coil region"/>
    <property type="match status" value="2"/>
</dbReference>
<dbReference type="GO" id="GO:0005198">
    <property type="term" value="F:structural molecule activity"/>
    <property type="evidence" value="ECO:0007669"/>
    <property type="project" value="InterPro"/>
</dbReference>
<name>A0A3P9LRG4_ORYLA</name>
<dbReference type="PROSITE" id="PS51842">
    <property type="entry name" value="IF_ROD_2"/>
    <property type="match status" value="1"/>
</dbReference>